<feature type="transmembrane region" description="Helical" evidence="6">
    <location>
        <begin position="232"/>
        <end position="252"/>
    </location>
</feature>
<organism evidence="7 8">
    <name type="scientific">Trichosporon asahii var. asahii (strain CBS 8904)</name>
    <name type="common">Yeast</name>
    <dbReference type="NCBI Taxonomy" id="1220162"/>
    <lineage>
        <taxon>Eukaryota</taxon>
        <taxon>Fungi</taxon>
        <taxon>Dikarya</taxon>
        <taxon>Basidiomycota</taxon>
        <taxon>Agaricomycotina</taxon>
        <taxon>Tremellomycetes</taxon>
        <taxon>Trichosporonales</taxon>
        <taxon>Trichosporonaceae</taxon>
        <taxon>Trichosporon</taxon>
    </lineage>
</organism>
<dbReference type="PANTHER" id="PTHR11706:SF101">
    <property type="entry name" value="MANGANESE TRANSPORTER SMF1"/>
    <property type="match status" value="1"/>
</dbReference>
<accession>K1VN95</accession>
<dbReference type="PANTHER" id="PTHR11706">
    <property type="entry name" value="SOLUTE CARRIER PROTEIN FAMILY 11 MEMBER"/>
    <property type="match status" value="1"/>
</dbReference>
<dbReference type="GO" id="GO:0005886">
    <property type="term" value="C:plasma membrane"/>
    <property type="evidence" value="ECO:0007669"/>
    <property type="project" value="TreeGrafter"/>
</dbReference>
<feature type="transmembrane region" description="Helical" evidence="6">
    <location>
        <begin position="87"/>
        <end position="107"/>
    </location>
</feature>
<dbReference type="GO" id="GO:0034755">
    <property type="term" value="P:iron ion transmembrane transport"/>
    <property type="evidence" value="ECO:0007669"/>
    <property type="project" value="TreeGrafter"/>
</dbReference>
<protein>
    <submittedName>
        <fullName evidence="7">Divalent metal ion transporter, Smf3p</fullName>
    </submittedName>
</protein>
<reference evidence="7 8" key="1">
    <citation type="journal article" date="2012" name="Eukaryot. Cell">
        <title>Genome sequence of the Trichosporon asahii environmental strain CBS 8904.</title>
        <authorList>
            <person name="Yang R.Y."/>
            <person name="Li H.T."/>
            <person name="Zhu H."/>
            <person name="Zhou G.P."/>
            <person name="Wang M."/>
            <person name="Wang L."/>
        </authorList>
    </citation>
    <scope>NUCLEOTIDE SEQUENCE [LARGE SCALE GENOMIC DNA]</scope>
    <source>
        <strain evidence="7 8">CBS 8904</strain>
    </source>
</reference>
<sequence length="265" mass="29265">MIATLAELLGSASALNLLFPRLPLVAVVLITAGDVMIVLIFLLFDFVTVILVLVVFVTLLILLHLIQPDWREVFLGLVPSKTLVKPGAPYVGGGIIGATVMPHALFLGSHLASVDRLDMLPVPPSRTRKRIDNRRSSFNPFSGLRRKREPSPQPNEVELQEVNQAGSSCRPDLPRMESDIGMMPQVFTDKNDSDDDYELAMEKYEADIRAFDRIRWVRLHVIHATIDMSYSLLGFALIINSSILTLAGPPYYYGHSGATDNLAAA</sequence>
<dbReference type="OrthoDB" id="409173at2759"/>
<keyword evidence="4 6" id="KW-0472">Membrane</keyword>
<keyword evidence="2 6" id="KW-0812">Transmembrane</keyword>
<comment type="caution">
    <text evidence="7">The sequence shown here is derived from an EMBL/GenBank/DDBJ whole genome shotgun (WGS) entry which is preliminary data.</text>
</comment>
<dbReference type="OMA" id="CINNARV"/>
<proteinExistence type="predicted"/>
<dbReference type="GO" id="GO:0005384">
    <property type="term" value="F:manganese ion transmembrane transporter activity"/>
    <property type="evidence" value="ECO:0007669"/>
    <property type="project" value="TreeGrafter"/>
</dbReference>
<evidence type="ECO:0000256" key="4">
    <source>
        <dbReference type="ARBA" id="ARBA00023136"/>
    </source>
</evidence>
<evidence type="ECO:0000313" key="8">
    <source>
        <dbReference type="Proteomes" id="UP000006757"/>
    </source>
</evidence>
<gene>
    <name evidence="7" type="ORF">A1Q2_00037</name>
</gene>
<dbReference type="GO" id="GO:0030026">
    <property type="term" value="P:intracellular manganese ion homeostasis"/>
    <property type="evidence" value="ECO:0007669"/>
    <property type="project" value="TreeGrafter"/>
</dbReference>
<feature type="transmembrane region" description="Helical" evidence="6">
    <location>
        <begin position="24"/>
        <end position="44"/>
    </location>
</feature>
<dbReference type="STRING" id="1220162.K1VN95"/>
<evidence type="ECO:0000256" key="5">
    <source>
        <dbReference type="SAM" id="MobiDB-lite"/>
    </source>
</evidence>
<comment type="subcellular location">
    <subcellularLocation>
        <location evidence="1">Membrane</location>
        <topology evidence="1">Multi-pass membrane protein</topology>
    </subcellularLocation>
</comment>
<keyword evidence="3 6" id="KW-1133">Transmembrane helix</keyword>
<dbReference type="eggNOG" id="KOG1291">
    <property type="taxonomic scope" value="Eukaryota"/>
</dbReference>
<dbReference type="InterPro" id="IPR001046">
    <property type="entry name" value="NRAMP_fam"/>
</dbReference>
<dbReference type="Pfam" id="PF01566">
    <property type="entry name" value="Nramp"/>
    <property type="match status" value="1"/>
</dbReference>
<dbReference type="Proteomes" id="UP000006757">
    <property type="component" value="Unassembled WGS sequence"/>
</dbReference>
<dbReference type="HOGENOM" id="CLU_1050486_0_0_1"/>
<evidence type="ECO:0000256" key="3">
    <source>
        <dbReference type="ARBA" id="ARBA00022989"/>
    </source>
</evidence>
<dbReference type="GO" id="GO:0015086">
    <property type="term" value="F:cadmium ion transmembrane transporter activity"/>
    <property type="evidence" value="ECO:0007669"/>
    <property type="project" value="TreeGrafter"/>
</dbReference>
<evidence type="ECO:0000256" key="2">
    <source>
        <dbReference type="ARBA" id="ARBA00022692"/>
    </source>
</evidence>
<name>K1VN95_TRIAC</name>
<dbReference type="PRINTS" id="PR00447">
    <property type="entry name" value="NATRESASSCMP"/>
</dbReference>
<evidence type="ECO:0000256" key="1">
    <source>
        <dbReference type="ARBA" id="ARBA00004141"/>
    </source>
</evidence>
<evidence type="ECO:0000313" key="7">
    <source>
        <dbReference type="EMBL" id="EKD05645.1"/>
    </source>
</evidence>
<evidence type="ECO:0000256" key="6">
    <source>
        <dbReference type="SAM" id="Phobius"/>
    </source>
</evidence>
<dbReference type="InParanoid" id="K1VN95"/>
<dbReference type="EMBL" id="AMBO01000043">
    <property type="protein sequence ID" value="EKD05645.1"/>
    <property type="molecule type" value="Genomic_DNA"/>
</dbReference>
<dbReference type="AlphaFoldDB" id="K1VN95"/>
<feature type="transmembrane region" description="Helical" evidence="6">
    <location>
        <begin position="49"/>
        <end position="67"/>
    </location>
</feature>
<feature type="region of interest" description="Disordered" evidence="5">
    <location>
        <begin position="128"/>
        <end position="155"/>
    </location>
</feature>
<keyword evidence="8" id="KW-1185">Reference proteome</keyword>